<keyword evidence="4" id="KW-0677">Repeat</keyword>
<dbReference type="Pfam" id="PF07679">
    <property type="entry name" value="I-set"/>
    <property type="match status" value="1"/>
</dbReference>
<comment type="subcellular location">
    <subcellularLocation>
        <location evidence="1">Membrane</location>
        <topology evidence="1">Single-pass membrane protein</topology>
    </subcellularLocation>
</comment>
<evidence type="ECO:0000256" key="7">
    <source>
        <dbReference type="ARBA" id="ARBA00023157"/>
    </source>
</evidence>
<keyword evidence="6 11" id="KW-0472">Membrane</keyword>
<dbReference type="InterPro" id="IPR036179">
    <property type="entry name" value="Ig-like_dom_sf"/>
</dbReference>
<dbReference type="InterPro" id="IPR003599">
    <property type="entry name" value="Ig_sub"/>
</dbReference>
<sequence length="308" mass="34789">MYFREFLSSRSYQDITSMELSKFYVALGTLLCIVLRVLATPFADTSSPDDDYILNNFENVTAVTNTTLLLQCPKKTDNTQWRLLNDANSVKGKLLKADSDMFEFRPVTPQDEGIYACFANETSIIKRYNLTVFEPPHFTKKMQKLIVKPAGNMVRLNCKAGGIPPPNITWYRDDKSPPKRELGDIKTNHWSLVLEDSVPNDKGNYTCVVCNVVGCINFTFVVDVVGVKDEPTNFFTIGIVAAIGAVIVFSVITFMCIHFRQKIKREKREKMIAVETARAAIKTTQWTKKVIIEKMTNASENVSEPLVC</sequence>
<keyword evidence="14" id="KW-1185">Reference proteome</keyword>
<name>A0AAV8VWY2_9CUCU</name>
<dbReference type="InterPro" id="IPR013783">
    <property type="entry name" value="Ig-like_fold"/>
</dbReference>
<dbReference type="InterPro" id="IPR007110">
    <property type="entry name" value="Ig-like_dom"/>
</dbReference>
<evidence type="ECO:0000256" key="2">
    <source>
        <dbReference type="ARBA" id="ARBA00022692"/>
    </source>
</evidence>
<accession>A0AAV8VWY2</accession>
<dbReference type="Proteomes" id="UP001159042">
    <property type="component" value="Unassembled WGS sequence"/>
</dbReference>
<evidence type="ECO:0000256" key="10">
    <source>
        <dbReference type="ARBA" id="ARBA00023319"/>
    </source>
</evidence>
<evidence type="ECO:0000313" key="13">
    <source>
        <dbReference type="EMBL" id="KAJ8918715.1"/>
    </source>
</evidence>
<evidence type="ECO:0000256" key="3">
    <source>
        <dbReference type="ARBA" id="ARBA00022729"/>
    </source>
</evidence>
<dbReference type="InterPro" id="IPR051170">
    <property type="entry name" value="Neural/epithelial_adhesion"/>
</dbReference>
<dbReference type="EMBL" id="JANEYG010000023">
    <property type="protein sequence ID" value="KAJ8918715.1"/>
    <property type="molecule type" value="Genomic_DNA"/>
</dbReference>
<evidence type="ECO:0000313" key="14">
    <source>
        <dbReference type="Proteomes" id="UP001159042"/>
    </source>
</evidence>
<keyword evidence="2 11" id="KW-0812">Transmembrane</keyword>
<protein>
    <recommendedName>
        <fullName evidence="12">Ig-like domain-containing protein</fullName>
    </recommendedName>
</protein>
<proteinExistence type="predicted"/>
<dbReference type="PANTHER" id="PTHR12231:SF253">
    <property type="entry name" value="DPR-INTERACTING PROTEIN ETA, ISOFORM B-RELATED"/>
    <property type="match status" value="1"/>
</dbReference>
<evidence type="ECO:0000256" key="4">
    <source>
        <dbReference type="ARBA" id="ARBA00022737"/>
    </source>
</evidence>
<evidence type="ECO:0000256" key="6">
    <source>
        <dbReference type="ARBA" id="ARBA00023136"/>
    </source>
</evidence>
<feature type="domain" description="Ig-like" evidence="12">
    <location>
        <begin position="136"/>
        <end position="209"/>
    </location>
</feature>
<gene>
    <name evidence="13" type="ORF">NQ315_015035</name>
</gene>
<feature type="transmembrane region" description="Helical" evidence="11">
    <location>
        <begin position="234"/>
        <end position="259"/>
    </location>
</feature>
<dbReference type="SMART" id="SM00409">
    <property type="entry name" value="IG"/>
    <property type="match status" value="2"/>
</dbReference>
<dbReference type="SUPFAM" id="SSF48726">
    <property type="entry name" value="Immunoglobulin"/>
    <property type="match status" value="2"/>
</dbReference>
<comment type="caution">
    <text evidence="13">The sequence shown here is derived from an EMBL/GenBank/DDBJ whole genome shotgun (WGS) entry which is preliminary data.</text>
</comment>
<dbReference type="PROSITE" id="PS50835">
    <property type="entry name" value="IG_LIKE"/>
    <property type="match status" value="1"/>
</dbReference>
<dbReference type="InterPro" id="IPR003598">
    <property type="entry name" value="Ig_sub2"/>
</dbReference>
<evidence type="ECO:0000256" key="8">
    <source>
        <dbReference type="ARBA" id="ARBA00023170"/>
    </source>
</evidence>
<keyword evidence="9" id="KW-0325">Glycoprotein</keyword>
<reference evidence="13 14" key="1">
    <citation type="journal article" date="2023" name="Insect Mol. Biol.">
        <title>Genome sequencing provides insights into the evolution of gene families encoding plant cell wall-degrading enzymes in longhorned beetles.</title>
        <authorList>
            <person name="Shin N.R."/>
            <person name="Okamura Y."/>
            <person name="Kirsch R."/>
            <person name="Pauchet Y."/>
        </authorList>
    </citation>
    <scope>NUCLEOTIDE SEQUENCE [LARGE SCALE GENOMIC DNA]</scope>
    <source>
        <strain evidence="13">EAD_L_NR</strain>
    </source>
</reference>
<dbReference type="AlphaFoldDB" id="A0AAV8VWY2"/>
<dbReference type="GO" id="GO:0016020">
    <property type="term" value="C:membrane"/>
    <property type="evidence" value="ECO:0007669"/>
    <property type="project" value="UniProtKB-SubCell"/>
</dbReference>
<evidence type="ECO:0000256" key="1">
    <source>
        <dbReference type="ARBA" id="ARBA00004167"/>
    </source>
</evidence>
<dbReference type="SMART" id="SM00408">
    <property type="entry name" value="IGc2"/>
    <property type="match status" value="2"/>
</dbReference>
<keyword evidence="3" id="KW-0732">Signal</keyword>
<evidence type="ECO:0000259" key="12">
    <source>
        <dbReference type="PROSITE" id="PS50835"/>
    </source>
</evidence>
<evidence type="ECO:0000256" key="5">
    <source>
        <dbReference type="ARBA" id="ARBA00022989"/>
    </source>
</evidence>
<keyword evidence="7" id="KW-1015">Disulfide bond</keyword>
<dbReference type="InterPro" id="IPR013098">
    <property type="entry name" value="Ig_I-set"/>
</dbReference>
<organism evidence="13 14">
    <name type="scientific">Exocentrus adspersus</name>
    <dbReference type="NCBI Taxonomy" id="1586481"/>
    <lineage>
        <taxon>Eukaryota</taxon>
        <taxon>Metazoa</taxon>
        <taxon>Ecdysozoa</taxon>
        <taxon>Arthropoda</taxon>
        <taxon>Hexapoda</taxon>
        <taxon>Insecta</taxon>
        <taxon>Pterygota</taxon>
        <taxon>Neoptera</taxon>
        <taxon>Endopterygota</taxon>
        <taxon>Coleoptera</taxon>
        <taxon>Polyphaga</taxon>
        <taxon>Cucujiformia</taxon>
        <taxon>Chrysomeloidea</taxon>
        <taxon>Cerambycidae</taxon>
        <taxon>Lamiinae</taxon>
        <taxon>Acanthocinini</taxon>
        <taxon>Exocentrus</taxon>
    </lineage>
</organism>
<dbReference type="GO" id="GO:0043005">
    <property type="term" value="C:neuron projection"/>
    <property type="evidence" value="ECO:0007669"/>
    <property type="project" value="TreeGrafter"/>
</dbReference>
<keyword evidence="8" id="KW-0675">Receptor</keyword>
<evidence type="ECO:0000256" key="11">
    <source>
        <dbReference type="SAM" id="Phobius"/>
    </source>
</evidence>
<dbReference type="Gene3D" id="2.60.40.10">
    <property type="entry name" value="Immunoglobulins"/>
    <property type="match status" value="2"/>
</dbReference>
<keyword evidence="10" id="KW-0393">Immunoglobulin domain</keyword>
<evidence type="ECO:0000256" key="9">
    <source>
        <dbReference type="ARBA" id="ARBA00023180"/>
    </source>
</evidence>
<dbReference type="FunFam" id="2.60.40.10:FF:000016">
    <property type="entry name" value="Fibroblast growth factor receptor"/>
    <property type="match status" value="1"/>
</dbReference>
<keyword evidence="5 11" id="KW-1133">Transmembrane helix</keyword>
<dbReference type="PANTHER" id="PTHR12231">
    <property type="entry name" value="CTX-RELATED TYPE I TRANSMEMBRANE PROTEIN"/>
    <property type="match status" value="1"/>
</dbReference>